<feature type="region of interest" description="Disordered" evidence="4">
    <location>
        <begin position="1"/>
        <end position="22"/>
    </location>
</feature>
<dbReference type="InterPro" id="IPR050828">
    <property type="entry name" value="C-type_lectin/matrix_domain"/>
</dbReference>
<gene>
    <name evidence="8" type="primary">LOC116218239</name>
</gene>
<keyword evidence="3" id="KW-1015">Disulfide bond</keyword>
<comment type="subcellular location">
    <subcellularLocation>
        <location evidence="1">Cell membrane</location>
        <topology evidence="1">Single-pass type II membrane protein</topology>
    </subcellularLocation>
</comment>
<dbReference type="OrthoDB" id="538816at2759"/>
<dbReference type="KEGG" id="char:116218239"/>
<evidence type="ECO:0000256" key="4">
    <source>
        <dbReference type="SAM" id="MobiDB-lite"/>
    </source>
</evidence>
<dbReference type="InterPro" id="IPR016187">
    <property type="entry name" value="CTDL_fold"/>
</dbReference>
<dbReference type="GO" id="GO:0005886">
    <property type="term" value="C:plasma membrane"/>
    <property type="evidence" value="ECO:0007669"/>
    <property type="project" value="UniProtKB-SubCell"/>
</dbReference>
<dbReference type="Pfam" id="PF00059">
    <property type="entry name" value="Lectin_C"/>
    <property type="match status" value="1"/>
</dbReference>
<dbReference type="RefSeq" id="XP_031414908.1">
    <property type="nucleotide sequence ID" value="XM_031559048.2"/>
</dbReference>
<dbReference type="PANTHER" id="PTHR45710:SF26">
    <property type="entry name" value="RH26557P"/>
    <property type="match status" value="1"/>
</dbReference>
<keyword evidence="2" id="KW-0430">Lectin</keyword>
<dbReference type="SMART" id="SM00034">
    <property type="entry name" value="CLECT"/>
    <property type="match status" value="1"/>
</dbReference>
<proteinExistence type="predicted"/>
<dbReference type="Gene3D" id="3.10.100.10">
    <property type="entry name" value="Mannose-Binding Protein A, subunit A"/>
    <property type="match status" value="1"/>
</dbReference>
<protein>
    <submittedName>
        <fullName evidence="8">CD209 antigen-like protein E isoform X1</fullName>
    </submittedName>
</protein>
<name>A0A6P8EFX5_CLUHA</name>
<dbReference type="Proteomes" id="UP000515152">
    <property type="component" value="Chromosome 21"/>
</dbReference>
<reference evidence="8" key="1">
    <citation type="submission" date="2025-08" db="UniProtKB">
        <authorList>
            <consortium name="RefSeq"/>
        </authorList>
    </citation>
    <scope>IDENTIFICATION</scope>
</reference>
<evidence type="ECO:0000256" key="1">
    <source>
        <dbReference type="ARBA" id="ARBA00004401"/>
    </source>
</evidence>
<evidence type="ECO:0000256" key="3">
    <source>
        <dbReference type="ARBA" id="ARBA00023157"/>
    </source>
</evidence>
<feature type="transmembrane region" description="Helical" evidence="5">
    <location>
        <begin position="30"/>
        <end position="56"/>
    </location>
</feature>
<dbReference type="PROSITE" id="PS00615">
    <property type="entry name" value="C_TYPE_LECTIN_1"/>
    <property type="match status" value="1"/>
</dbReference>
<dbReference type="InterPro" id="IPR018378">
    <property type="entry name" value="C-type_lectin_CS"/>
</dbReference>
<dbReference type="SUPFAM" id="SSF56436">
    <property type="entry name" value="C-type lectin-like"/>
    <property type="match status" value="1"/>
</dbReference>
<dbReference type="GeneID" id="116218239"/>
<dbReference type="AlphaFoldDB" id="A0A6P8EFX5"/>
<organism evidence="7 8">
    <name type="scientific">Clupea harengus</name>
    <name type="common">Atlantic herring</name>
    <dbReference type="NCBI Taxonomy" id="7950"/>
    <lineage>
        <taxon>Eukaryota</taxon>
        <taxon>Metazoa</taxon>
        <taxon>Chordata</taxon>
        <taxon>Craniata</taxon>
        <taxon>Vertebrata</taxon>
        <taxon>Euteleostomi</taxon>
        <taxon>Actinopterygii</taxon>
        <taxon>Neopterygii</taxon>
        <taxon>Teleostei</taxon>
        <taxon>Clupei</taxon>
        <taxon>Clupeiformes</taxon>
        <taxon>Clupeoidei</taxon>
        <taxon>Clupeidae</taxon>
        <taxon>Clupea</taxon>
    </lineage>
</organism>
<dbReference type="InterPro" id="IPR001304">
    <property type="entry name" value="C-type_lectin-like"/>
</dbReference>
<evidence type="ECO:0000259" key="6">
    <source>
        <dbReference type="PROSITE" id="PS50041"/>
    </source>
</evidence>
<evidence type="ECO:0000256" key="5">
    <source>
        <dbReference type="SAM" id="Phobius"/>
    </source>
</evidence>
<dbReference type="CDD" id="cd03590">
    <property type="entry name" value="CLECT_DC-SIGN_like"/>
    <property type="match status" value="1"/>
</dbReference>
<dbReference type="GO" id="GO:0030246">
    <property type="term" value="F:carbohydrate binding"/>
    <property type="evidence" value="ECO:0007669"/>
    <property type="project" value="UniProtKB-KW"/>
</dbReference>
<keyword evidence="5" id="KW-1133">Transmembrane helix</keyword>
<dbReference type="PANTHER" id="PTHR45710">
    <property type="entry name" value="C-TYPE LECTIN DOMAIN-CONTAINING PROTEIN 180"/>
    <property type="match status" value="1"/>
</dbReference>
<dbReference type="InterPro" id="IPR016186">
    <property type="entry name" value="C-type_lectin-like/link_sf"/>
</dbReference>
<dbReference type="InterPro" id="IPR033989">
    <property type="entry name" value="CD209-like_CTLD"/>
</dbReference>
<feature type="domain" description="C-type lectin" evidence="6">
    <location>
        <begin position="119"/>
        <end position="245"/>
    </location>
</feature>
<keyword evidence="5" id="KW-0472">Membrane</keyword>
<evidence type="ECO:0000313" key="8">
    <source>
        <dbReference type="RefSeq" id="XP_031414908.1"/>
    </source>
</evidence>
<keyword evidence="5" id="KW-0812">Transmembrane</keyword>
<evidence type="ECO:0000256" key="2">
    <source>
        <dbReference type="ARBA" id="ARBA00022734"/>
    </source>
</evidence>
<dbReference type="PROSITE" id="PS50041">
    <property type="entry name" value="C_TYPE_LECTIN_2"/>
    <property type="match status" value="1"/>
</dbReference>
<sequence>MDHLYGNVQGNKTDERHRGPASQTTVSTKALIPLLIVGLALLFSLAALGTMTYLYANKRSDEQKKYALLEARYKNLSADLNDTVLRFGLLDAQHMDLLATLNDSTKCGCRVCPEGWIHHRGKCYLFPSSKKNWEQSRDHCITLGGHLAIVNDKQEQDFLVAKSNQVSHWIGLNDLAVEGQWRWVDSSSLSDTKAVFWFDRSHLNGTDEPDNWKKEDPSGENCGCISFRGDWHDNSCKMMKKFVCETLATY</sequence>
<evidence type="ECO:0000313" key="7">
    <source>
        <dbReference type="Proteomes" id="UP000515152"/>
    </source>
</evidence>
<accession>A0A6P8EFX5</accession>
<keyword evidence="7" id="KW-1185">Reference proteome</keyword>